<evidence type="ECO:0000313" key="3">
    <source>
        <dbReference type="Proteomes" id="UP000250235"/>
    </source>
</evidence>
<reference evidence="2 3" key="1">
    <citation type="journal article" date="2015" name="Proc. Natl. Acad. Sci. U.S.A.">
        <title>The resurrection genome of Boea hygrometrica: A blueprint for survival of dehydration.</title>
        <authorList>
            <person name="Xiao L."/>
            <person name="Yang G."/>
            <person name="Zhang L."/>
            <person name="Yang X."/>
            <person name="Zhao S."/>
            <person name="Ji Z."/>
            <person name="Zhou Q."/>
            <person name="Hu M."/>
            <person name="Wang Y."/>
            <person name="Chen M."/>
            <person name="Xu Y."/>
            <person name="Jin H."/>
            <person name="Xiao X."/>
            <person name="Hu G."/>
            <person name="Bao F."/>
            <person name="Hu Y."/>
            <person name="Wan P."/>
            <person name="Li L."/>
            <person name="Deng X."/>
            <person name="Kuang T."/>
            <person name="Xiang C."/>
            <person name="Zhu J.K."/>
            <person name="Oliver M.J."/>
            <person name="He Y."/>
        </authorList>
    </citation>
    <scope>NUCLEOTIDE SEQUENCE [LARGE SCALE GENOMIC DNA]</scope>
    <source>
        <strain evidence="3">cv. XS01</strain>
    </source>
</reference>
<evidence type="ECO:0000313" key="2">
    <source>
        <dbReference type="EMBL" id="KZV51672.1"/>
    </source>
</evidence>
<dbReference type="EMBL" id="KQ991579">
    <property type="protein sequence ID" value="KZV51672.1"/>
    <property type="molecule type" value="Genomic_DNA"/>
</dbReference>
<keyword evidence="3" id="KW-1185">Reference proteome</keyword>
<dbReference type="Proteomes" id="UP000250235">
    <property type="component" value="Unassembled WGS sequence"/>
</dbReference>
<feature type="region of interest" description="Disordered" evidence="1">
    <location>
        <begin position="122"/>
        <end position="180"/>
    </location>
</feature>
<gene>
    <name evidence="2" type="ORF">F511_27648</name>
</gene>
<evidence type="ECO:0000256" key="1">
    <source>
        <dbReference type="SAM" id="MobiDB-lite"/>
    </source>
</evidence>
<feature type="compositionally biased region" description="Polar residues" evidence="1">
    <location>
        <begin position="122"/>
        <end position="156"/>
    </location>
</feature>
<dbReference type="AlphaFoldDB" id="A0A2Z7CX25"/>
<proteinExistence type="predicted"/>
<organism evidence="2 3">
    <name type="scientific">Dorcoceras hygrometricum</name>
    <dbReference type="NCBI Taxonomy" id="472368"/>
    <lineage>
        <taxon>Eukaryota</taxon>
        <taxon>Viridiplantae</taxon>
        <taxon>Streptophyta</taxon>
        <taxon>Embryophyta</taxon>
        <taxon>Tracheophyta</taxon>
        <taxon>Spermatophyta</taxon>
        <taxon>Magnoliopsida</taxon>
        <taxon>eudicotyledons</taxon>
        <taxon>Gunneridae</taxon>
        <taxon>Pentapetalae</taxon>
        <taxon>asterids</taxon>
        <taxon>lamiids</taxon>
        <taxon>Lamiales</taxon>
        <taxon>Gesneriaceae</taxon>
        <taxon>Didymocarpoideae</taxon>
        <taxon>Trichosporeae</taxon>
        <taxon>Loxocarpinae</taxon>
        <taxon>Dorcoceras</taxon>
    </lineage>
</organism>
<protein>
    <submittedName>
        <fullName evidence="2">Uncharacterized protein</fullName>
    </submittedName>
</protein>
<name>A0A2Z7CX25_9LAMI</name>
<accession>A0A2Z7CX25</accession>
<sequence>MGIDQLKLRSVQPGYLKNLPEPIQTKAAQNRCDDSADHHKAVWYSGTTTQLATTSKIALDLSGTTTQPADHNLQRNSTSKRIGLNMEQQPTQVYCPSSFTANTTEATTSSNMLRYLNINSNPKLLKNGRTTGPQSQRHTNTASTSRSSNPATQVSKLVSIESLREDELSATSLAPKGDEK</sequence>